<dbReference type="EMBL" id="GGFM01011588">
    <property type="protein sequence ID" value="MBW32339.1"/>
    <property type="molecule type" value="Transcribed_RNA"/>
</dbReference>
<keyword evidence="1" id="KW-0472">Membrane</keyword>
<keyword evidence="1" id="KW-1133">Transmembrane helix</keyword>
<evidence type="ECO:0000256" key="1">
    <source>
        <dbReference type="SAM" id="Phobius"/>
    </source>
</evidence>
<sequence length="81" mass="8875">MTIRGRAGREEARGTASWLSVLMLLAVIFAPSFATMVTTNGASSSTIDSQSHIFNLFVYTCFIISIVHTAVARIENVLVRR</sequence>
<keyword evidence="1" id="KW-0812">Transmembrane</keyword>
<dbReference type="AlphaFoldDB" id="A0A2M3ZV01"/>
<feature type="transmembrane region" description="Helical" evidence="1">
    <location>
        <begin position="53"/>
        <end position="72"/>
    </location>
</feature>
<organism evidence="2">
    <name type="scientific">Anopheles braziliensis</name>
    <dbReference type="NCBI Taxonomy" id="58242"/>
    <lineage>
        <taxon>Eukaryota</taxon>
        <taxon>Metazoa</taxon>
        <taxon>Ecdysozoa</taxon>
        <taxon>Arthropoda</taxon>
        <taxon>Hexapoda</taxon>
        <taxon>Insecta</taxon>
        <taxon>Pterygota</taxon>
        <taxon>Neoptera</taxon>
        <taxon>Endopterygota</taxon>
        <taxon>Diptera</taxon>
        <taxon>Nematocera</taxon>
        <taxon>Culicoidea</taxon>
        <taxon>Culicidae</taxon>
        <taxon>Anophelinae</taxon>
        <taxon>Anopheles</taxon>
    </lineage>
</organism>
<proteinExistence type="predicted"/>
<name>A0A2M3ZV01_9DIPT</name>
<feature type="transmembrane region" description="Helical" evidence="1">
    <location>
        <begin position="12"/>
        <end position="33"/>
    </location>
</feature>
<evidence type="ECO:0000313" key="2">
    <source>
        <dbReference type="EMBL" id="MBW32339.1"/>
    </source>
</evidence>
<protein>
    <submittedName>
        <fullName evidence="2">Putative secreted peptide</fullName>
    </submittedName>
</protein>
<reference evidence="2" key="1">
    <citation type="submission" date="2018-01" db="EMBL/GenBank/DDBJ databases">
        <title>An insight into the sialome of Amazonian anophelines.</title>
        <authorList>
            <person name="Ribeiro J.M."/>
            <person name="Scarpassa V."/>
            <person name="Calvo E."/>
        </authorList>
    </citation>
    <scope>NUCLEOTIDE SEQUENCE</scope>
    <source>
        <tissue evidence="2">Salivary glands</tissue>
    </source>
</reference>
<accession>A0A2M3ZV01</accession>